<keyword evidence="3 7" id="KW-0732">Signal</keyword>
<accession>A0A934VLT9</accession>
<proteinExistence type="inferred from homology"/>
<evidence type="ECO:0000256" key="5">
    <source>
        <dbReference type="ARBA" id="ARBA00023139"/>
    </source>
</evidence>
<keyword evidence="9" id="KW-1185">Reference proteome</keyword>
<feature type="chain" id="PRO_5037342594" description="Entericidin A/B family lipoprotein" evidence="7">
    <location>
        <begin position="19"/>
        <end position="47"/>
    </location>
</feature>
<keyword evidence="6" id="KW-0449">Lipoprotein</keyword>
<evidence type="ECO:0000256" key="1">
    <source>
        <dbReference type="ARBA" id="ARBA00010296"/>
    </source>
</evidence>
<evidence type="ECO:0000256" key="3">
    <source>
        <dbReference type="ARBA" id="ARBA00022729"/>
    </source>
</evidence>
<comment type="caution">
    <text evidence="8">The sequence shown here is derived from an EMBL/GenBank/DDBJ whole genome shotgun (WGS) entry which is preliminary data.</text>
</comment>
<evidence type="ECO:0008006" key="10">
    <source>
        <dbReference type="Google" id="ProtNLM"/>
    </source>
</evidence>
<sequence>MKISKLIALSLCALFAGALTSCNTFLGVGRDLQQAGEGIEKTVYGRN</sequence>
<protein>
    <recommendedName>
        <fullName evidence="10">Entericidin A/B family lipoprotein</fullName>
    </recommendedName>
</protein>
<keyword evidence="4" id="KW-0472">Membrane</keyword>
<evidence type="ECO:0000256" key="4">
    <source>
        <dbReference type="ARBA" id="ARBA00023136"/>
    </source>
</evidence>
<name>A0A934VLT9_9BACT</name>
<organism evidence="8 9">
    <name type="scientific">Roseibacillus ishigakijimensis</name>
    <dbReference type="NCBI Taxonomy" id="454146"/>
    <lineage>
        <taxon>Bacteria</taxon>
        <taxon>Pseudomonadati</taxon>
        <taxon>Verrucomicrobiota</taxon>
        <taxon>Verrucomicrobiia</taxon>
        <taxon>Verrucomicrobiales</taxon>
        <taxon>Verrucomicrobiaceae</taxon>
        <taxon>Roseibacillus</taxon>
    </lineage>
</organism>
<keyword evidence="5" id="KW-0564">Palmitate</keyword>
<feature type="signal peptide" evidence="7">
    <location>
        <begin position="1"/>
        <end position="18"/>
    </location>
</feature>
<evidence type="ECO:0000256" key="7">
    <source>
        <dbReference type="SAM" id="SignalP"/>
    </source>
</evidence>
<dbReference type="AlphaFoldDB" id="A0A934VLT9"/>
<dbReference type="RefSeq" id="WP_200390674.1">
    <property type="nucleotide sequence ID" value="NZ_JAENIO010000006.1"/>
</dbReference>
<comment type="similarity">
    <text evidence="1">Belongs to the EcnA/EcnB lipoprotein family.</text>
</comment>
<dbReference type="PROSITE" id="PS51257">
    <property type="entry name" value="PROKAR_LIPOPROTEIN"/>
    <property type="match status" value="1"/>
</dbReference>
<evidence type="ECO:0000313" key="8">
    <source>
        <dbReference type="EMBL" id="MBK1833240.1"/>
    </source>
</evidence>
<gene>
    <name evidence="8" type="ORF">JIN78_04135</name>
</gene>
<dbReference type="EMBL" id="JAENIO010000006">
    <property type="protein sequence ID" value="MBK1833240.1"/>
    <property type="molecule type" value="Genomic_DNA"/>
</dbReference>
<reference evidence="8" key="1">
    <citation type="submission" date="2021-01" db="EMBL/GenBank/DDBJ databases">
        <title>Modified the classification status of verrucomicrobia.</title>
        <authorList>
            <person name="Feng X."/>
        </authorList>
    </citation>
    <scope>NUCLEOTIDE SEQUENCE</scope>
    <source>
        <strain evidence="8">KCTC 12986</strain>
    </source>
</reference>
<dbReference type="GO" id="GO:0016020">
    <property type="term" value="C:membrane"/>
    <property type="evidence" value="ECO:0007669"/>
    <property type="project" value="InterPro"/>
</dbReference>
<dbReference type="Proteomes" id="UP000604083">
    <property type="component" value="Unassembled WGS sequence"/>
</dbReference>
<evidence type="ECO:0000256" key="6">
    <source>
        <dbReference type="ARBA" id="ARBA00023288"/>
    </source>
</evidence>
<keyword evidence="2" id="KW-1003">Cell membrane</keyword>
<dbReference type="GO" id="GO:0009636">
    <property type="term" value="P:response to toxic substance"/>
    <property type="evidence" value="ECO:0007669"/>
    <property type="project" value="InterPro"/>
</dbReference>
<evidence type="ECO:0000313" key="9">
    <source>
        <dbReference type="Proteomes" id="UP000604083"/>
    </source>
</evidence>
<dbReference type="InterPro" id="IPR012556">
    <property type="entry name" value="Entericidin"/>
</dbReference>
<dbReference type="Pfam" id="PF08085">
    <property type="entry name" value="Entericidin"/>
    <property type="match status" value="1"/>
</dbReference>
<evidence type="ECO:0000256" key="2">
    <source>
        <dbReference type="ARBA" id="ARBA00022475"/>
    </source>
</evidence>